<accession>A0A8J7G8M7</accession>
<dbReference type="Pfam" id="PF19822">
    <property type="entry name" value="DUF6304"/>
    <property type="match status" value="1"/>
</dbReference>
<gene>
    <name evidence="1" type="ORF">IW245_001917</name>
</gene>
<evidence type="ECO:0000313" key="1">
    <source>
        <dbReference type="EMBL" id="MBG6135723.1"/>
    </source>
</evidence>
<keyword evidence="2" id="KW-1185">Reference proteome</keyword>
<comment type="caution">
    <text evidence="1">The sequence shown here is derived from an EMBL/GenBank/DDBJ whole genome shotgun (WGS) entry which is preliminary data.</text>
</comment>
<dbReference type="InterPro" id="IPR046271">
    <property type="entry name" value="DUF6304"/>
</dbReference>
<name>A0A8J7G8M7_9ACTN</name>
<sequence length="203" mass="22235">MLSDWPGEFRDRHGVRAAVVRSDGGSLEVVLGGIPHRGDSFGSLLPELQEGELTYSQDLPVTVAGRDDILPVLVTVELGRRVDGRWDRIGVRLASAHGVSSRSWPEFELALAELARQVPAGVEIATCVSCGLSDYWPGASRGLFGGLGCFRDNVSGYLAVRDKDDLLEIWDTNSGWVQETFRCHRFRRRAPGAGFRGGFPDHD</sequence>
<protein>
    <submittedName>
        <fullName evidence="1">Uncharacterized protein</fullName>
    </submittedName>
</protein>
<dbReference type="AlphaFoldDB" id="A0A8J7G8M7"/>
<reference evidence="1" key="1">
    <citation type="submission" date="2020-11" db="EMBL/GenBank/DDBJ databases">
        <title>Sequencing the genomes of 1000 actinobacteria strains.</title>
        <authorList>
            <person name="Klenk H.-P."/>
        </authorList>
    </citation>
    <scope>NUCLEOTIDE SEQUENCE</scope>
    <source>
        <strain evidence="1">DSM 45356</strain>
    </source>
</reference>
<dbReference type="EMBL" id="JADOUF010000001">
    <property type="protein sequence ID" value="MBG6135723.1"/>
    <property type="molecule type" value="Genomic_DNA"/>
</dbReference>
<proteinExistence type="predicted"/>
<dbReference type="RefSeq" id="WP_197002793.1">
    <property type="nucleotide sequence ID" value="NZ_BONS01000002.1"/>
</dbReference>
<dbReference type="Proteomes" id="UP000622552">
    <property type="component" value="Unassembled WGS sequence"/>
</dbReference>
<evidence type="ECO:0000313" key="2">
    <source>
        <dbReference type="Proteomes" id="UP000622552"/>
    </source>
</evidence>
<organism evidence="1 2">
    <name type="scientific">Longispora fulva</name>
    <dbReference type="NCBI Taxonomy" id="619741"/>
    <lineage>
        <taxon>Bacteria</taxon>
        <taxon>Bacillati</taxon>
        <taxon>Actinomycetota</taxon>
        <taxon>Actinomycetes</taxon>
        <taxon>Micromonosporales</taxon>
        <taxon>Micromonosporaceae</taxon>
        <taxon>Longispora</taxon>
    </lineage>
</organism>